<proteinExistence type="predicted"/>
<feature type="chain" id="PRO_5036427972" evidence="2">
    <location>
        <begin position="21"/>
        <end position="249"/>
    </location>
</feature>
<protein>
    <submittedName>
        <fullName evidence="3">(northern house mosquito) hypothetical protein</fullName>
    </submittedName>
</protein>
<organism evidence="3">
    <name type="scientific">Culex pipiens</name>
    <name type="common">House mosquito</name>
    <dbReference type="NCBI Taxonomy" id="7175"/>
    <lineage>
        <taxon>Eukaryota</taxon>
        <taxon>Metazoa</taxon>
        <taxon>Ecdysozoa</taxon>
        <taxon>Arthropoda</taxon>
        <taxon>Hexapoda</taxon>
        <taxon>Insecta</taxon>
        <taxon>Pterygota</taxon>
        <taxon>Neoptera</taxon>
        <taxon>Endopterygota</taxon>
        <taxon>Diptera</taxon>
        <taxon>Nematocera</taxon>
        <taxon>Culicoidea</taxon>
        <taxon>Culicidae</taxon>
        <taxon>Culicinae</taxon>
        <taxon>Culicini</taxon>
        <taxon>Culex</taxon>
        <taxon>Culex</taxon>
    </lineage>
</organism>
<dbReference type="AlphaFoldDB" id="A0A8D8DEY8"/>
<reference evidence="3" key="1">
    <citation type="submission" date="2021-05" db="EMBL/GenBank/DDBJ databases">
        <authorList>
            <person name="Alioto T."/>
            <person name="Alioto T."/>
            <person name="Gomez Garrido J."/>
        </authorList>
    </citation>
    <scope>NUCLEOTIDE SEQUENCE</scope>
</reference>
<feature type="region of interest" description="Disordered" evidence="1">
    <location>
        <begin position="217"/>
        <end position="249"/>
    </location>
</feature>
<evidence type="ECO:0000256" key="1">
    <source>
        <dbReference type="SAM" id="MobiDB-lite"/>
    </source>
</evidence>
<sequence>MPPAGRVLLIVIVAIHGGYGLEVANRTEVLSKAEGRLQTYESYWYNDVYYWWPWFSDLATVIAIKLKIAIGLAAIYAFGDGYYWTKSKSKTSDYSTLPEYSTEIGGGGFWDKFRWSEPSSFLCGWGHGRRRRRRALSERRFEEDDFAEYLFDSLKQYDEDCRRRVVCEMDFEFRGNPKVHKAIVMYNDQVLGWKEANKPPERKEHCKKLYGRCRLVKKSDSGGKPAKSDSRKNELKRQSDDFWKEIWPR</sequence>
<evidence type="ECO:0000256" key="2">
    <source>
        <dbReference type="SAM" id="SignalP"/>
    </source>
</evidence>
<evidence type="ECO:0000313" key="3">
    <source>
        <dbReference type="EMBL" id="CAG6509584.1"/>
    </source>
</evidence>
<accession>A0A8D8DEY8</accession>
<name>A0A8D8DEY8_CULPI</name>
<keyword evidence="2" id="KW-0732">Signal</keyword>
<dbReference type="EMBL" id="HBUE01265020">
    <property type="protein sequence ID" value="CAG6560972.1"/>
    <property type="molecule type" value="Transcribed_RNA"/>
</dbReference>
<dbReference type="EMBL" id="HBUE01159868">
    <property type="protein sequence ID" value="CAG6509584.1"/>
    <property type="molecule type" value="Transcribed_RNA"/>
</dbReference>
<feature type="signal peptide" evidence="2">
    <location>
        <begin position="1"/>
        <end position="20"/>
    </location>
</feature>